<reference evidence="1" key="1">
    <citation type="submission" date="2014-09" db="EMBL/GenBank/DDBJ databases">
        <authorList>
            <person name="Magalhaes I.L.F."/>
            <person name="Oliveira U."/>
            <person name="Santos F.R."/>
            <person name="Vidigal T.H.D.A."/>
            <person name="Brescovit A.D."/>
            <person name="Santos A.J."/>
        </authorList>
    </citation>
    <scope>NUCLEOTIDE SEQUENCE</scope>
    <source>
        <tissue evidence="1">Shoot tissue taken approximately 20 cm above the soil surface</tissue>
    </source>
</reference>
<protein>
    <submittedName>
        <fullName evidence="1">Uncharacterized protein</fullName>
    </submittedName>
</protein>
<sequence length="18" mass="2073">MESSPSLSVPNNYHINQR</sequence>
<name>A0A0A9A6V9_ARUDO</name>
<organism evidence="1">
    <name type="scientific">Arundo donax</name>
    <name type="common">Giant reed</name>
    <name type="synonym">Donax arundinaceus</name>
    <dbReference type="NCBI Taxonomy" id="35708"/>
    <lineage>
        <taxon>Eukaryota</taxon>
        <taxon>Viridiplantae</taxon>
        <taxon>Streptophyta</taxon>
        <taxon>Embryophyta</taxon>
        <taxon>Tracheophyta</taxon>
        <taxon>Spermatophyta</taxon>
        <taxon>Magnoliopsida</taxon>
        <taxon>Liliopsida</taxon>
        <taxon>Poales</taxon>
        <taxon>Poaceae</taxon>
        <taxon>PACMAD clade</taxon>
        <taxon>Arundinoideae</taxon>
        <taxon>Arundineae</taxon>
        <taxon>Arundo</taxon>
    </lineage>
</organism>
<dbReference type="EMBL" id="GBRH01252257">
    <property type="protein sequence ID" value="JAD45638.1"/>
    <property type="molecule type" value="Transcribed_RNA"/>
</dbReference>
<dbReference type="AlphaFoldDB" id="A0A0A9A6V9"/>
<evidence type="ECO:0000313" key="1">
    <source>
        <dbReference type="EMBL" id="JAD45638.1"/>
    </source>
</evidence>
<accession>A0A0A9A6V9</accession>
<reference evidence="1" key="2">
    <citation type="journal article" date="2015" name="Data Brief">
        <title>Shoot transcriptome of the giant reed, Arundo donax.</title>
        <authorList>
            <person name="Barrero R.A."/>
            <person name="Guerrero F.D."/>
            <person name="Moolhuijzen P."/>
            <person name="Goolsby J.A."/>
            <person name="Tidwell J."/>
            <person name="Bellgard S.E."/>
            <person name="Bellgard M.I."/>
        </authorList>
    </citation>
    <scope>NUCLEOTIDE SEQUENCE</scope>
    <source>
        <tissue evidence="1">Shoot tissue taken approximately 20 cm above the soil surface</tissue>
    </source>
</reference>
<proteinExistence type="predicted"/>